<feature type="signal peptide" evidence="4">
    <location>
        <begin position="1"/>
        <end position="23"/>
    </location>
</feature>
<dbReference type="InterPro" id="IPR013595">
    <property type="entry name" value="Pept_S33_TAP-like_C"/>
</dbReference>
<keyword evidence="3" id="KW-0378">Hydrolase</keyword>
<evidence type="ECO:0000256" key="1">
    <source>
        <dbReference type="ARBA" id="ARBA00004685"/>
    </source>
</evidence>
<evidence type="ECO:0000313" key="7">
    <source>
        <dbReference type="Proteomes" id="UP000291422"/>
    </source>
</evidence>
<protein>
    <recommendedName>
        <fullName evidence="5">Peptidase S33 tripeptidyl aminopeptidase-like C-terminal domain-containing protein</fullName>
    </recommendedName>
</protein>
<evidence type="ECO:0000259" key="5">
    <source>
        <dbReference type="Pfam" id="PF08386"/>
    </source>
</evidence>
<feature type="domain" description="Peptidase S33 tripeptidyl aminopeptidase-like C-terminal" evidence="5">
    <location>
        <begin position="417"/>
        <end position="516"/>
    </location>
</feature>
<accession>A0A4Q4N0G3</accession>
<comment type="similarity">
    <text evidence="2">Belongs to the peptidase S33 family.</text>
</comment>
<feature type="chain" id="PRO_5020419767" description="Peptidase S33 tripeptidyl aminopeptidase-like C-terminal domain-containing protein" evidence="4">
    <location>
        <begin position="24"/>
        <end position="538"/>
    </location>
</feature>
<dbReference type="SUPFAM" id="SSF53474">
    <property type="entry name" value="alpha/beta-Hydrolases"/>
    <property type="match status" value="1"/>
</dbReference>
<dbReference type="EMBL" id="PDXD01000066">
    <property type="protein sequence ID" value="RYN65462.1"/>
    <property type="molecule type" value="Genomic_DNA"/>
</dbReference>
<dbReference type="InterPro" id="IPR029058">
    <property type="entry name" value="AB_hydrolase_fold"/>
</dbReference>
<evidence type="ECO:0000256" key="3">
    <source>
        <dbReference type="ARBA" id="ARBA00022801"/>
    </source>
</evidence>
<dbReference type="AlphaFoldDB" id="A0A4Q4N0G3"/>
<dbReference type="PANTHER" id="PTHR43248">
    <property type="entry name" value="2-SUCCINYL-6-HYDROXY-2,4-CYCLOHEXADIENE-1-CARBOXYLATE SYNTHASE"/>
    <property type="match status" value="1"/>
</dbReference>
<dbReference type="Pfam" id="PF08386">
    <property type="entry name" value="Abhydrolase_4"/>
    <property type="match status" value="1"/>
</dbReference>
<comment type="pathway">
    <text evidence="1">Mycotoxin biosynthesis.</text>
</comment>
<gene>
    <name evidence="6" type="ORF">AA0117_g12169</name>
</gene>
<dbReference type="VEuPathDB" id="FungiDB:CC77DRAFT_1065208"/>
<evidence type="ECO:0000313" key="6">
    <source>
        <dbReference type="EMBL" id="RYN65462.1"/>
    </source>
</evidence>
<reference evidence="7" key="1">
    <citation type="journal article" date="2019" name="bioRxiv">
        <title>Genomics, evolutionary history and diagnostics of the Alternaria alternata species group including apple and Asian pear pathotypes.</title>
        <authorList>
            <person name="Armitage A.D."/>
            <person name="Cockerton H.M."/>
            <person name="Sreenivasaprasad S."/>
            <person name="Woodhall J.W."/>
            <person name="Lane C.R."/>
            <person name="Harrison R.J."/>
            <person name="Clarkson J.P."/>
        </authorList>
    </citation>
    <scope>NUCLEOTIDE SEQUENCE [LARGE SCALE GENOMIC DNA]</scope>
    <source>
        <strain evidence="7">FERA 1177</strain>
    </source>
</reference>
<dbReference type="InterPro" id="IPR051601">
    <property type="entry name" value="Serine_prot/Carboxylest_S33"/>
</dbReference>
<sequence length="538" mass="58994">MMIFPRRIIVLTFYTSLTIGATAQYASPQHIRSSGDPQTVAINWTDASNDLGRPGSYGTLAVPLDYNSPQSENNTLILDILKVDATKEPRLGSVLTNWGGPGLDAMSWLSSQARYVLAMTGGQYDIIGPDPRGTGKTLSVDCYKDSEERTRAWLLTPASTNSSDAALGAAWSYNEQFAQHCFQNERVAGSVMSTAFVARDFMKIVDALTLEGEDGLLRYWGISYGTYLGQILAAMFPDKVERMMLDGVLNPLEYQQGWETGPSVSASVSLKEFTKQCIDAGPVCALFRPNISANALYKRIQDLKESAKHVPIVMGPNITTDIVTYDEIAEASDTALRSGLAFGPYLAGYLNSIMIRDTSEYNHTQYVANRSMIVRDNTFNADSTQLIRCSDAMLRAEELADIEHHVQNLTDLGDWNSDYIISSYMLCSQWKIQAKERYEGDFRAKTRNPVLLIGSPYDGRTPISGAFAANKTLEGSVVLQHNGLGHTVMYSPGICAIAASADHFVNGTMPKEGTVCEQDFTSFSGKGMSDTLDLLGEF</sequence>
<dbReference type="Gene3D" id="3.40.50.1820">
    <property type="entry name" value="alpha/beta hydrolase"/>
    <property type="match status" value="1"/>
</dbReference>
<organism evidence="6 7">
    <name type="scientific">Alternaria alternata</name>
    <name type="common">Alternaria rot fungus</name>
    <name type="synonym">Torula alternata</name>
    <dbReference type="NCBI Taxonomy" id="5599"/>
    <lineage>
        <taxon>Eukaryota</taxon>
        <taxon>Fungi</taxon>
        <taxon>Dikarya</taxon>
        <taxon>Ascomycota</taxon>
        <taxon>Pezizomycotina</taxon>
        <taxon>Dothideomycetes</taxon>
        <taxon>Pleosporomycetidae</taxon>
        <taxon>Pleosporales</taxon>
        <taxon>Pleosporineae</taxon>
        <taxon>Pleosporaceae</taxon>
        <taxon>Alternaria</taxon>
        <taxon>Alternaria sect. Alternaria</taxon>
        <taxon>Alternaria alternata complex</taxon>
    </lineage>
</organism>
<proteinExistence type="inferred from homology"/>
<dbReference type="PANTHER" id="PTHR43248:SF25">
    <property type="entry name" value="AB HYDROLASE-1 DOMAIN-CONTAINING PROTEIN-RELATED"/>
    <property type="match status" value="1"/>
</dbReference>
<dbReference type="GO" id="GO:0016787">
    <property type="term" value="F:hydrolase activity"/>
    <property type="evidence" value="ECO:0007669"/>
    <property type="project" value="UniProtKB-KW"/>
</dbReference>
<name>A0A4Q4N0G3_ALTAL</name>
<evidence type="ECO:0000256" key="4">
    <source>
        <dbReference type="SAM" id="SignalP"/>
    </source>
</evidence>
<evidence type="ECO:0000256" key="2">
    <source>
        <dbReference type="ARBA" id="ARBA00010088"/>
    </source>
</evidence>
<keyword evidence="4" id="KW-0732">Signal</keyword>
<dbReference type="Proteomes" id="UP000291422">
    <property type="component" value="Unassembled WGS sequence"/>
</dbReference>
<comment type="caution">
    <text evidence="6">The sequence shown here is derived from an EMBL/GenBank/DDBJ whole genome shotgun (WGS) entry which is preliminary data.</text>
</comment>